<reference evidence="1 2" key="1">
    <citation type="submission" date="2015-04" db="EMBL/GenBank/DDBJ databases">
        <authorList>
            <person name="Syromyatnikov M.Y."/>
            <person name="Popov V.N."/>
        </authorList>
    </citation>
    <scope>NUCLEOTIDE SEQUENCE [LARGE SCALE GENOMIC DNA]</scope>
</reference>
<gene>
    <name evidence="1" type="ORF">CLUMA_CG008207</name>
</gene>
<protein>
    <submittedName>
        <fullName evidence="1">CLUMA_CG008207, isoform A</fullName>
    </submittedName>
</protein>
<dbReference type="Proteomes" id="UP000183832">
    <property type="component" value="Unassembled WGS sequence"/>
</dbReference>
<organism evidence="1 2">
    <name type="scientific">Clunio marinus</name>
    <dbReference type="NCBI Taxonomy" id="568069"/>
    <lineage>
        <taxon>Eukaryota</taxon>
        <taxon>Metazoa</taxon>
        <taxon>Ecdysozoa</taxon>
        <taxon>Arthropoda</taxon>
        <taxon>Hexapoda</taxon>
        <taxon>Insecta</taxon>
        <taxon>Pterygota</taxon>
        <taxon>Neoptera</taxon>
        <taxon>Endopterygota</taxon>
        <taxon>Diptera</taxon>
        <taxon>Nematocera</taxon>
        <taxon>Chironomoidea</taxon>
        <taxon>Chironomidae</taxon>
        <taxon>Clunio</taxon>
    </lineage>
</organism>
<dbReference type="EMBL" id="CVRI01000040">
    <property type="protein sequence ID" value="CRK94707.1"/>
    <property type="molecule type" value="Genomic_DNA"/>
</dbReference>
<sequence length="71" mass="8216">MVLINDESTFVIHRAFVNNFSDHMLRQQQREMICKNGVKEFTTVALEDIVMASKRDKSTPEVNQTSQTDKN</sequence>
<evidence type="ECO:0000313" key="1">
    <source>
        <dbReference type="EMBL" id="CRK94707.1"/>
    </source>
</evidence>
<name>A0A1J1I3D4_9DIPT</name>
<accession>A0A1J1I3D4</accession>
<dbReference type="AlphaFoldDB" id="A0A1J1I3D4"/>
<keyword evidence="2" id="KW-1185">Reference proteome</keyword>
<evidence type="ECO:0000313" key="2">
    <source>
        <dbReference type="Proteomes" id="UP000183832"/>
    </source>
</evidence>
<proteinExistence type="predicted"/>